<dbReference type="SMART" id="SM00490">
    <property type="entry name" value="HELICc"/>
    <property type="match status" value="1"/>
</dbReference>
<dbReference type="GO" id="GO:0004386">
    <property type="term" value="F:helicase activity"/>
    <property type="evidence" value="ECO:0007669"/>
    <property type="project" value="UniProtKB-KW"/>
</dbReference>
<feature type="domain" description="Helicase ATP-binding" evidence="5">
    <location>
        <begin position="110"/>
        <end position="288"/>
    </location>
</feature>
<dbReference type="InterPro" id="IPR027417">
    <property type="entry name" value="P-loop_NTPase"/>
</dbReference>
<dbReference type="OrthoDB" id="9814088at2"/>
<dbReference type="Gene3D" id="3.40.50.10810">
    <property type="entry name" value="Tandem AAA-ATPase domain"/>
    <property type="match status" value="1"/>
</dbReference>
<organism evidence="7 8">
    <name type="scientific">Candidatus Contendobacter odensis Run_B_J11</name>
    <dbReference type="NCBI Taxonomy" id="1400861"/>
    <lineage>
        <taxon>Bacteria</taxon>
        <taxon>Pseudomonadati</taxon>
        <taxon>Pseudomonadota</taxon>
        <taxon>Gammaproteobacteria</taxon>
        <taxon>Candidatus Competibacteraceae</taxon>
        <taxon>Candidatus Contendibacter</taxon>
    </lineage>
</organism>
<dbReference type="PROSITE" id="PS51194">
    <property type="entry name" value="HELICASE_CTER"/>
    <property type="match status" value="1"/>
</dbReference>
<dbReference type="Pfam" id="PF00271">
    <property type="entry name" value="Helicase_C"/>
    <property type="match status" value="1"/>
</dbReference>
<evidence type="ECO:0000313" key="8">
    <source>
        <dbReference type="Proteomes" id="UP000019184"/>
    </source>
</evidence>
<keyword evidence="3 7" id="KW-0347">Helicase</keyword>
<dbReference type="CDD" id="cd18793">
    <property type="entry name" value="SF2_C_SNF"/>
    <property type="match status" value="1"/>
</dbReference>
<dbReference type="InterPro" id="IPR014001">
    <property type="entry name" value="Helicase_ATP-bd"/>
</dbReference>
<keyword evidence="8" id="KW-1185">Reference proteome</keyword>
<dbReference type="InterPro" id="IPR057342">
    <property type="entry name" value="DEXDc_RapA"/>
</dbReference>
<dbReference type="GO" id="GO:0016787">
    <property type="term" value="F:hydrolase activity"/>
    <property type="evidence" value="ECO:0007669"/>
    <property type="project" value="UniProtKB-KW"/>
</dbReference>
<proteinExistence type="predicted"/>
<protein>
    <submittedName>
        <fullName evidence="7">Helicase domain protein</fullName>
    </submittedName>
</protein>
<dbReference type="AlphaFoldDB" id="A0A7U7GAW2"/>
<evidence type="ECO:0000259" key="6">
    <source>
        <dbReference type="PROSITE" id="PS51194"/>
    </source>
</evidence>
<evidence type="ECO:0000256" key="1">
    <source>
        <dbReference type="ARBA" id="ARBA00022741"/>
    </source>
</evidence>
<evidence type="ECO:0000256" key="3">
    <source>
        <dbReference type="ARBA" id="ARBA00022806"/>
    </source>
</evidence>
<dbReference type="PANTHER" id="PTHR45766:SF6">
    <property type="entry name" value="SWI_SNF-RELATED MATRIX-ASSOCIATED ACTIN-DEPENDENT REGULATOR OF CHROMATIN SUBFAMILY A-LIKE PROTEIN 1"/>
    <property type="match status" value="1"/>
</dbReference>
<dbReference type="EMBL" id="CBTK010000099">
    <property type="protein sequence ID" value="CDH44781.1"/>
    <property type="molecule type" value="Genomic_DNA"/>
</dbReference>
<evidence type="ECO:0000259" key="5">
    <source>
        <dbReference type="PROSITE" id="PS51192"/>
    </source>
</evidence>
<dbReference type="CDD" id="cd18011">
    <property type="entry name" value="DEXDc_RapA"/>
    <property type="match status" value="1"/>
</dbReference>
<dbReference type="Pfam" id="PF00176">
    <property type="entry name" value="SNF2-rel_dom"/>
    <property type="match status" value="1"/>
</dbReference>
<reference evidence="7 8" key="1">
    <citation type="journal article" date="2014" name="ISME J.">
        <title>Candidatus Competibacter-lineage genomes retrieved from metagenomes reveal functional metabolic diversity.</title>
        <authorList>
            <person name="McIlroy S.J."/>
            <person name="Albertsen M."/>
            <person name="Andresen E.K."/>
            <person name="Saunders A.M."/>
            <person name="Kristiansen R."/>
            <person name="Stokholm-Bjerregaard M."/>
            <person name="Nielsen K.L."/>
            <person name="Nielsen P.H."/>
        </authorList>
    </citation>
    <scope>NUCLEOTIDE SEQUENCE [LARGE SCALE GENOMIC DNA]</scope>
    <source>
        <strain evidence="7 8">Run_B_J11</strain>
    </source>
</reference>
<keyword evidence="4" id="KW-0067">ATP-binding</keyword>
<dbReference type="InterPro" id="IPR049730">
    <property type="entry name" value="SNF2/RAD54-like_C"/>
</dbReference>
<dbReference type="SUPFAM" id="SSF52540">
    <property type="entry name" value="P-loop containing nucleoside triphosphate hydrolases"/>
    <property type="match status" value="2"/>
</dbReference>
<gene>
    <name evidence="7" type="ORF">BN874_1880008</name>
</gene>
<comment type="caution">
    <text evidence="7">The sequence shown here is derived from an EMBL/GenBank/DDBJ whole genome shotgun (WGS) entry which is preliminary data.</text>
</comment>
<dbReference type="RefSeq" id="WP_034431962.1">
    <property type="nucleotide sequence ID" value="NZ_CBTK010000099.1"/>
</dbReference>
<evidence type="ECO:0000256" key="4">
    <source>
        <dbReference type="ARBA" id="ARBA00022840"/>
    </source>
</evidence>
<keyword evidence="1" id="KW-0547">Nucleotide-binding</keyword>
<dbReference type="GO" id="GO:0005524">
    <property type="term" value="F:ATP binding"/>
    <property type="evidence" value="ECO:0007669"/>
    <property type="project" value="UniProtKB-KW"/>
</dbReference>
<dbReference type="PROSITE" id="PS51192">
    <property type="entry name" value="HELICASE_ATP_BIND_1"/>
    <property type="match status" value="1"/>
</dbReference>
<evidence type="ECO:0000313" key="7">
    <source>
        <dbReference type="EMBL" id="CDH44781.1"/>
    </source>
</evidence>
<dbReference type="SMART" id="SM00487">
    <property type="entry name" value="DEXDc"/>
    <property type="match status" value="1"/>
</dbReference>
<sequence>MNNLLPGTPVVARGLQWEVIECDSAGEQQRFRLRCVQGALRGQEMDLLSPFETIEPLSRALEPAKAGLLRAWRLYHQAFLLEQALGSDALLAVQPGRLDPAPYQWVPVMRAIQMSRPRLLLADGVGLGKTVQAGLVLTELLARRRAHRILIVSPAGPLLNQWREEMHRRFGVRFQAITDWGMLEEKRRELLLGANPFDAVALCLLSIDFAKQEKVLQDLERASWDVVVIDEAHHCIGMGNAGDREDSQRRRLAEVLARQADALLLLTATPHDGYDAHFASLMELLDPSLVDGRGALRGDAYRRHVIRRLKRHLTPALAGDQIQFHEREVLPRRVAVDGQTHPHYATFQTGLLAVLTPCLRQAVRKKRYGEVLAFVSLLKRSVSTVQACRNTLDVIARRYAELEHSGQEQQESRRQRLKTLRDYRRRLERYGALSYEEEQDQSALEAEDIAAELFTADPEALESALHDLQRTVRRERDHLTRLQTLQDGLQELLRLAQIAEAEDPKLAQLIAEIQAIRADEPQANILVYTEYTDSQTAVLEWLRRTCTAGQLTGEVLAISGMDPERVRTQITERFGVEDRIILVSTDATAEGLNLHRHCHHLIHVELPYNPNRLEQRNGRIDRYGQTQIPRVRYLYLGGTFEERLLWRLVAKYENQRQTLTFMPNTLGLVTQETHSATVRLLEGLANEDQQLFQGIPAPQTLSEAEQDDPNQPAYRELLAEMERALGGYRQTVKNPVWLGEGGLNAETRWAEVATTAQIQGAKLAAVDLNEFVCTAVEGAGGRRTVDADGVWSLVLPPDWTHGLQALDGYDEDHRTLRITLDPRQFSDRQQRPLGFLGRAHPLVQRAIERVRNVQFAGSRGALEQRVSAARIDAGEPALLWTFLCTVQSGVGREYERVLAVRVNATGEPQAILEPGAWEALTTPDRAIPTADVWERWFAAWGWARQDAATEAAAHAFQALVADFGNTLTAALDSQQHELAQWLTQRTTALCGIPEARQTDLFINGSAPPTAAPTDPVARLRAFSADLHHSPAHRREADGVLRLYDRRLTDIAARRRYAVHPPFLLGLLMLIPGEGN</sequence>
<dbReference type="InterPro" id="IPR000330">
    <property type="entry name" value="SNF2_N"/>
</dbReference>
<dbReference type="InterPro" id="IPR001650">
    <property type="entry name" value="Helicase_C-like"/>
</dbReference>
<accession>A0A7U7GAW2</accession>
<dbReference type="Gene3D" id="3.40.50.300">
    <property type="entry name" value="P-loop containing nucleotide triphosphate hydrolases"/>
    <property type="match status" value="1"/>
</dbReference>
<keyword evidence="2" id="KW-0378">Hydrolase</keyword>
<dbReference type="PANTHER" id="PTHR45766">
    <property type="entry name" value="DNA ANNEALING HELICASE AND ENDONUCLEASE ZRANB3 FAMILY MEMBER"/>
    <property type="match status" value="1"/>
</dbReference>
<evidence type="ECO:0000256" key="2">
    <source>
        <dbReference type="ARBA" id="ARBA00022801"/>
    </source>
</evidence>
<name>A0A7U7GAW2_9GAMM</name>
<feature type="domain" description="Helicase C-terminal" evidence="6">
    <location>
        <begin position="508"/>
        <end position="667"/>
    </location>
</feature>
<dbReference type="Proteomes" id="UP000019184">
    <property type="component" value="Unassembled WGS sequence"/>
</dbReference>
<dbReference type="InterPro" id="IPR038718">
    <property type="entry name" value="SNF2-like_sf"/>
</dbReference>